<dbReference type="RefSeq" id="WP_034870644.1">
    <property type="nucleotide sequence ID" value="NZ_CBCSDR010000008.1"/>
</dbReference>
<proteinExistence type="predicted"/>
<dbReference type="GeneID" id="93135222"/>
<dbReference type="EMBL" id="CP067018">
    <property type="protein sequence ID" value="QQN60889.1"/>
    <property type="molecule type" value="Genomic_DNA"/>
</dbReference>
<name>A0A7T7V337_9FLAO</name>
<dbReference type="Proteomes" id="UP000595426">
    <property type="component" value="Chromosome"/>
</dbReference>
<sequence>MTKVEKKNNQEKVRELIVNNRFEDMNLEEECFYIELFFDESDAQWCIQRNTSSNLIITVDGDYLYKLDDELSELVEEFVSEENRIEKEPLSYGHYATVGMSHAIYG</sequence>
<evidence type="ECO:0000313" key="1">
    <source>
        <dbReference type="EMBL" id="QQN60889.1"/>
    </source>
</evidence>
<accession>A0A7T7V337</accession>
<dbReference type="AlphaFoldDB" id="A0A7T7V337"/>
<dbReference type="KEGG" id="egm:AYC65_20055"/>
<evidence type="ECO:0000313" key="2">
    <source>
        <dbReference type="Proteomes" id="UP000595426"/>
    </source>
</evidence>
<reference evidence="1 2" key="1">
    <citation type="submission" date="2020-12" db="EMBL/GenBank/DDBJ databases">
        <title>FDA dAtabase for Regulatory Grade micrObial Sequences (FDA-ARGOS): Supporting development and validation of Infectious Disease Dx tests.</title>
        <authorList>
            <person name="Kerrigan L."/>
            <person name="Long C."/>
            <person name="Tallon L."/>
            <person name="Sadzewicz L."/>
            <person name="Zhao X."/>
            <person name="Boylan J."/>
            <person name="Ott S."/>
            <person name="Bowen H."/>
            <person name="Vavikolanu K."/>
            <person name="Mehta A."/>
            <person name="Aluvathingal J."/>
            <person name="Nadendla S."/>
            <person name="Yan Y."/>
            <person name="Sichtig H."/>
        </authorList>
    </citation>
    <scope>NUCLEOTIDE SEQUENCE [LARGE SCALE GENOMIC DNA]</scope>
    <source>
        <strain evidence="1 2">FDAARGOS_1031</strain>
    </source>
</reference>
<gene>
    <name evidence="1" type="ORF">I6H88_10070</name>
</gene>
<protein>
    <submittedName>
        <fullName evidence="1">Uncharacterized protein</fullName>
    </submittedName>
</protein>
<keyword evidence="2" id="KW-1185">Reference proteome</keyword>
<organism evidence="1 2">
    <name type="scientific">Elizabethkingia bruuniana</name>
    <dbReference type="NCBI Taxonomy" id="1756149"/>
    <lineage>
        <taxon>Bacteria</taxon>
        <taxon>Pseudomonadati</taxon>
        <taxon>Bacteroidota</taxon>
        <taxon>Flavobacteriia</taxon>
        <taxon>Flavobacteriales</taxon>
        <taxon>Weeksellaceae</taxon>
        <taxon>Elizabethkingia</taxon>
    </lineage>
</organism>